<dbReference type="AlphaFoldDB" id="A0A1I2QFH8"/>
<organism evidence="2 3">
    <name type="scientific">Methylobacterium gossipiicola</name>
    <dbReference type="NCBI Taxonomy" id="582675"/>
    <lineage>
        <taxon>Bacteria</taxon>
        <taxon>Pseudomonadati</taxon>
        <taxon>Pseudomonadota</taxon>
        <taxon>Alphaproteobacteria</taxon>
        <taxon>Hyphomicrobiales</taxon>
        <taxon>Methylobacteriaceae</taxon>
        <taxon>Methylobacterium</taxon>
    </lineage>
</organism>
<dbReference type="GO" id="GO:0004852">
    <property type="term" value="F:uroporphyrinogen-III synthase activity"/>
    <property type="evidence" value="ECO:0007669"/>
    <property type="project" value="InterPro"/>
</dbReference>
<dbReference type="GO" id="GO:0033014">
    <property type="term" value="P:tetrapyrrole biosynthetic process"/>
    <property type="evidence" value="ECO:0007669"/>
    <property type="project" value="InterPro"/>
</dbReference>
<dbReference type="EMBL" id="FOPM01000001">
    <property type="protein sequence ID" value="SFG27152.1"/>
    <property type="molecule type" value="Genomic_DNA"/>
</dbReference>
<dbReference type="InterPro" id="IPR036108">
    <property type="entry name" value="4pyrrol_syn_uPrphyn_synt_sf"/>
</dbReference>
<sequence length="238" mass="24332">MRIWVARPEPGATRTGQRLSALGHDPLVAPVLQIRPTGAALPEGRFAGLLLTSANGVAALTEADRIRFASLPTFVVGGRTAALARRADLTDVREAGGDAVRLAALVRASLPAGSALLHVAGAEGKAEPARSLRAAGYAVTPLVAYAAEAVPVLPPTVATALGTEPPTLDAVLHYSRRSTATALRLAGDADRSGAFGALKHYCLSDDVAAPLVEAGLRPYVVAARPDEEALLAGLMAGT</sequence>
<dbReference type="SUPFAM" id="SSF69618">
    <property type="entry name" value="HemD-like"/>
    <property type="match status" value="1"/>
</dbReference>
<dbReference type="Pfam" id="PF02602">
    <property type="entry name" value="HEM4"/>
    <property type="match status" value="1"/>
</dbReference>
<keyword evidence="3" id="KW-1185">Reference proteome</keyword>
<evidence type="ECO:0000313" key="2">
    <source>
        <dbReference type="EMBL" id="SFG27152.1"/>
    </source>
</evidence>
<dbReference type="Proteomes" id="UP000199229">
    <property type="component" value="Unassembled WGS sequence"/>
</dbReference>
<evidence type="ECO:0000259" key="1">
    <source>
        <dbReference type="Pfam" id="PF02602"/>
    </source>
</evidence>
<dbReference type="RefSeq" id="WP_091967729.1">
    <property type="nucleotide sequence ID" value="NZ_FOPM01000001.1"/>
</dbReference>
<dbReference type="OrthoDB" id="7163809at2"/>
<reference evidence="3" key="1">
    <citation type="submission" date="2016-10" db="EMBL/GenBank/DDBJ databases">
        <authorList>
            <person name="Varghese N."/>
            <person name="Submissions S."/>
        </authorList>
    </citation>
    <scope>NUCLEOTIDE SEQUENCE [LARGE SCALE GENOMIC DNA]</scope>
    <source>
        <strain evidence="3">Gh-105</strain>
    </source>
</reference>
<accession>A0A1I2QFH8</accession>
<dbReference type="InterPro" id="IPR003754">
    <property type="entry name" value="4pyrrol_synth_uPrphyn_synth"/>
</dbReference>
<dbReference type="Gene3D" id="3.40.50.10090">
    <property type="match status" value="2"/>
</dbReference>
<protein>
    <submittedName>
        <fullName evidence="2">Uroporphyrinogen-III synthase</fullName>
    </submittedName>
</protein>
<evidence type="ECO:0000313" key="3">
    <source>
        <dbReference type="Proteomes" id="UP000199229"/>
    </source>
</evidence>
<proteinExistence type="predicted"/>
<dbReference type="STRING" id="582675.SAMN05192565_101109"/>
<feature type="domain" description="Tetrapyrrole biosynthesis uroporphyrinogen III synthase" evidence="1">
    <location>
        <begin position="17"/>
        <end position="231"/>
    </location>
</feature>
<name>A0A1I2QFH8_9HYPH</name>
<gene>
    <name evidence="2" type="ORF">SAMN05192565_101109</name>
</gene>
<dbReference type="CDD" id="cd06578">
    <property type="entry name" value="HemD"/>
    <property type="match status" value="1"/>
</dbReference>